<evidence type="ECO:0000313" key="1">
    <source>
        <dbReference type="EMBL" id="RXK82859.1"/>
    </source>
</evidence>
<accession>A0A4Q1D3A3</accession>
<dbReference type="RefSeq" id="WP_129003601.1">
    <property type="nucleotide sequence ID" value="NZ_SDHZ01000002.1"/>
</dbReference>
<evidence type="ECO:0000313" key="2">
    <source>
        <dbReference type="Proteomes" id="UP000290545"/>
    </source>
</evidence>
<dbReference type="EMBL" id="SDHZ01000002">
    <property type="protein sequence ID" value="RXK82859.1"/>
    <property type="molecule type" value="Genomic_DNA"/>
</dbReference>
<gene>
    <name evidence="1" type="ORF">ESB13_12040</name>
</gene>
<protein>
    <submittedName>
        <fullName evidence="1">Uncharacterized protein</fullName>
    </submittedName>
</protein>
<reference evidence="1 2" key="1">
    <citation type="submission" date="2019-01" db="EMBL/GenBank/DDBJ databases">
        <title>Filimonas sp. strain TTM-71.</title>
        <authorList>
            <person name="Chen W.-M."/>
        </authorList>
    </citation>
    <scope>NUCLEOTIDE SEQUENCE [LARGE SCALE GENOMIC DNA]</scope>
    <source>
        <strain evidence="1 2">TTM-71</strain>
    </source>
</reference>
<keyword evidence="2" id="KW-1185">Reference proteome</keyword>
<sequence>MKPLRMLLVGLLTAVITTGCYKDNQPAQPVIDFPIFQDLTLLQANSYLAHQGITSTVSSKRDTLSLAFYDETLFPADSLYFRTKRLKPLLQDMVNSIVKVTDPRLPDSFFMGLEIFYPDSSVWDMKSMLFYFTVVHGAVN</sequence>
<proteinExistence type="predicted"/>
<name>A0A4Q1D3A3_9BACT</name>
<organism evidence="1 2">
    <name type="scientific">Filimonas effusa</name>
    <dbReference type="NCBI Taxonomy" id="2508721"/>
    <lineage>
        <taxon>Bacteria</taxon>
        <taxon>Pseudomonadati</taxon>
        <taxon>Bacteroidota</taxon>
        <taxon>Chitinophagia</taxon>
        <taxon>Chitinophagales</taxon>
        <taxon>Chitinophagaceae</taxon>
        <taxon>Filimonas</taxon>
    </lineage>
</organism>
<comment type="caution">
    <text evidence="1">The sequence shown here is derived from an EMBL/GenBank/DDBJ whole genome shotgun (WGS) entry which is preliminary data.</text>
</comment>
<dbReference type="Proteomes" id="UP000290545">
    <property type="component" value="Unassembled WGS sequence"/>
</dbReference>
<dbReference type="AlphaFoldDB" id="A0A4Q1D3A3"/>
<dbReference type="PROSITE" id="PS51257">
    <property type="entry name" value="PROKAR_LIPOPROTEIN"/>
    <property type="match status" value="1"/>
</dbReference>